<dbReference type="STRING" id="36166.T1GUZ5"/>
<evidence type="ECO:0008006" key="8">
    <source>
        <dbReference type="Google" id="ProtNLM"/>
    </source>
</evidence>
<dbReference type="EMBL" id="CAQQ02080649">
    <property type="status" value="NOT_ANNOTATED_CDS"/>
    <property type="molecule type" value="Genomic_DNA"/>
</dbReference>
<dbReference type="InterPro" id="IPR017853">
    <property type="entry name" value="GH"/>
</dbReference>
<keyword evidence="2" id="KW-0732">Signal</keyword>
<dbReference type="OMA" id="APIMEEG"/>
<dbReference type="EMBL" id="CAQQ02080650">
    <property type="status" value="NOT_ANNOTATED_CDS"/>
    <property type="molecule type" value="Genomic_DNA"/>
</dbReference>
<dbReference type="Pfam" id="PF01055">
    <property type="entry name" value="Glyco_hydro_31_2nd"/>
    <property type="match status" value="1"/>
</dbReference>
<dbReference type="InterPro" id="IPR050985">
    <property type="entry name" value="Alpha-glycosidase_related"/>
</dbReference>
<dbReference type="Gene3D" id="2.60.40.1180">
    <property type="entry name" value="Golgi alpha-mannosidase II"/>
    <property type="match status" value="1"/>
</dbReference>
<evidence type="ECO:0000259" key="5">
    <source>
        <dbReference type="Pfam" id="PF21365"/>
    </source>
</evidence>
<dbReference type="SUPFAM" id="SSF51011">
    <property type="entry name" value="Glycosyl hydrolase domain"/>
    <property type="match status" value="1"/>
</dbReference>
<protein>
    <recommendedName>
        <fullName evidence="8">Glycoside hydrolase family 31 N-terminal domain-containing protein</fullName>
    </recommendedName>
</protein>
<sequence length="232" mass="26443">MDLDAQRIFGISAAASTPKPPTFVSLPPMNSTWDSLRTLVTSAVKSGILGYPFLMSGAVGGDYHFTRNTTKMMTFYSLDSPPLPSKELYIRWMQIAIFLPSMSFVHLPLDYQDPYVTDVMKDLMNTRQKTVIPVLKKFLKESLNNGLPLIRPMWMLDPYDYNCININDEFTIGDELLVAPIMEEGSEIYLPAGVWQDGIDGTIRKGNIWLHQYKVPKEKIAYFVKMPNNTRF</sequence>
<evidence type="ECO:0000313" key="6">
    <source>
        <dbReference type="EnsemblMetazoa" id="MESCA007568-PA"/>
    </source>
</evidence>
<dbReference type="Proteomes" id="UP000015102">
    <property type="component" value="Unassembled WGS sequence"/>
</dbReference>
<dbReference type="Gene3D" id="3.20.20.80">
    <property type="entry name" value="Glycosidases"/>
    <property type="match status" value="1"/>
</dbReference>
<reference evidence="6" key="2">
    <citation type="submission" date="2015-06" db="UniProtKB">
        <authorList>
            <consortium name="EnsemblMetazoa"/>
        </authorList>
    </citation>
    <scope>IDENTIFICATION</scope>
</reference>
<evidence type="ECO:0000256" key="2">
    <source>
        <dbReference type="ARBA" id="ARBA00022729"/>
    </source>
</evidence>
<feature type="domain" description="Glycoside hydrolase family 31 TIM barrel" evidence="4">
    <location>
        <begin position="30"/>
        <end position="127"/>
    </location>
</feature>
<dbReference type="PANTHER" id="PTHR43053">
    <property type="entry name" value="GLYCOSIDASE FAMILY 31"/>
    <property type="match status" value="1"/>
</dbReference>
<dbReference type="InterPro" id="IPR000322">
    <property type="entry name" value="Glyco_hydro_31_TIM"/>
</dbReference>
<comment type="similarity">
    <text evidence="1 3">Belongs to the glycosyl hydrolase 31 family.</text>
</comment>
<dbReference type="Pfam" id="PF21365">
    <property type="entry name" value="Glyco_hydro_31_3rd"/>
    <property type="match status" value="1"/>
</dbReference>
<dbReference type="AlphaFoldDB" id="T1GUZ5"/>
<feature type="domain" description="Glycosyl hydrolase family 31 C-terminal" evidence="5">
    <location>
        <begin position="146"/>
        <end position="225"/>
    </location>
</feature>
<proteinExistence type="inferred from homology"/>
<keyword evidence="3" id="KW-0378">Hydrolase</keyword>
<dbReference type="GO" id="GO:0005975">
    <property type="term" value="P:carbohydrate metabolic process"/>
    <property type="evidence" value="ECO:0007669"/>
    <property type="project" value="InterPro"/>
</dbReference>
<evidence type="ECO:0000256" key="3">
    <source>
        <dbReference type="RuleBase" id="RU361185"/>
    </source>
</evidence>
<dbReference type="PANTHER" id="PTHR43053:SF6">
    <property type="entry name" value="SITS-BINDING PROTEIN"/>
    <property type="match status" value="1"/>
</dbReference>
<dbReference type="SUPFAM" id="SSF51445">
    <property type="entry name" value="(Trans)glycosidases"/>
    <property type="match status" value="1"/>
</dbReference>
<dbReference type="GO" id="GO:0004553">
    <property type="term" value="F:hydrolase activity, hydrolyzing O-glycosyl compounds"/>
    <property type="evidence" value="ECO:0007669"/>
    <property type="project" value="InterPro"/>
</dbReference>
<keyword evidence="7" id="KW-1185">Reference proteome</keyword>
<evidence type="ECO:0000313" key="7">
    <source>
        <dbReference type="Proteomes" id="UP000015102"/>
    </source>
</evidence>
<name>T1GUZ5_MEGSC</name>
<dbReference type="EMBL" id="CAQQ02080651">
    <property type="status" value="NOT_ANNOTATED_CDS"/>
    <property type="molecule type" value="Genomic_DNA"/>
</dbReference>
<evidence type="ECO:0000256" key="1">
    <source>
        <dbReference type="ARBA" id="ARBA00007806"/>
    </source>
</evidence>
<dbReference type="InterPro" id="IPR048395">
    <property type="entry name" value="Glyco_hydro_31_C"/>
</dbReference>
<dbReference type="InterPro" id="IPR013780">
    <property type="entry name" value="Glyco_hydro_b"/>
</dbReference>
<dbReference type="EnsemblMetazoa" id="MESCA007568-RA">
    <property type="protein sequence ID" value="MESCA007568-PA"/>
    <property type="gene ID" value="MESCA007568"/>
</dbReference>
<dbReference type="HOGENOM" id="CLU_1349874_0_0_1"/>
<evidence type="ECO:0000259" key="4">
    <source>
        <dbReference type="Pfam" id="PF01055"/>
    </source>
</evidence>
<accession>T1GUZ5</accession>
<organism evidence="6 7">
    <name type="scientific">Megaselia scalaris</name>
    <name type="common">Humpbacked fly</name>
    <name type="synonym">Phora scalaris</name>
    <dbReference type="NCBI Taxonomy" id="36166"/>
    <lineage>
        <taxon>Eukaryota</taxon>
        <taxon>Metazoa</taxon>
        <taxon>Ecdysozoa</taxon>
        <taxon>Arthropoda</taxon>
        <taxon>Hexapoda</taxon>
        <taxon>Insecta</taxon>
        <taxon>Pterygota</taxon>
        <taxon>Neoptera</taxon>
        <taxon>Endopterygota</taxon>
        <taxon>Diptera</taxon>
        <taxon>Brachycera</taxon>
        <taxon>Muscomorpha</taxon>
        <taxon>Platypezoidea</taxon>
        <taxon>Phoridae</taxon>
        <taxon>Megaseliini</taxon>
        <taxon>Megaselia</taxon>
    </lineage>
</organism>
<reference evidence="7" key="1">
    <citation type="submission" date="2013-02" db="EMBL/GenBank/DDBJ databases">
        <authorList>
            <person name="Hughes D."/>
        </authorList>
    </citation>
    <scope>NUCLEOTIDE SEQUENCE</scope>
    <source>
        <strain>Durham</strain>
        <strain evidence="7">NC isolate 2 -- Noor lab</strain>
    </source>
</reference>
<keyword evidence="3" id="KW-0326">Glycosidase</keyword>